<dbReference type="OrthoDB" id="5392263at2759"/>
<feature type="region of interest" description="Disordered" evidence="1">
    <location>
        <begin position="493"/>
        <end position="622"/>
    </location>
</feature>
<dbReference type="EMBL" id="JAPEUY010000011">
    <property type="protein sequence ID" value="KAJ4368043.1"/>
    <property type="molecule type" value="Genomic_DNA"/>
</dbReference>
<dbReference type="Proteomes" id="UP001140560">
    <property type="component" value="Unassembled WGS sequence"/>
</dbReference>
<name>A0A9W9CL70_9PLEO</name>
<evidence type="ECO:0000313" key="4">
    <source>
        <dbReference type="Proteomes" id="UP001140560"/>
    </source>
</evidence>
<evidence type="ECO:0000256" key="1">
    <source>
        <dbReference type="SAM" id="MobiDB-lite"/>
    </source>
</evidence>
<keyword evidence="2" id="KW-0472">Membrane</keyword>
<comment type="caution">
    <text evidence="3">The sequence shown here is derived from an EMBL/GenBank/DDBJ whole genome shotgun (WGS) entry which is preliminary data.</text>
</comment>
<feature type="transmembrane region" description="Helical" evidence="2">
    <location>
        <begin position="252"/>
        <end position="275"/>
    </location>
</feature>
<sequence length="622" mass="70252">MVDMAVRYDETPDRRTDFGSMRDSMYLLLVMNQYTLKQTAVLREKEAEGLLRIVLFSKDLKLTDTDKTLRQMRRILAREVREMRRRGAVPAAFGDLGENATAHDLALGCLLAWFPILIMGSIVDRNPIAAEAIRKKLNALVDHVRHALRDEQHRKAFIDTFLDQPECDQLKIWVKNVAEKGEHMYDFFVDFAGQARIRWHYGAAHPILSDIENCYIADKGRNWLANEGEARANLVIGPVNDEGLVWFDIREFWQVASAIIIVAGSCGGAFVLSYFTPTVGLGCRSGGYVIFFSVALGLLIVEMTVYIVLAQTCGWYKTCECVTSTWGGAGGYLDFSVQDTSNSEGVPYYWASGTVLTALIMGLAMFYITVEWCQQSFLSTEDYADAMDGLRKTRTYRHWTFFLRWLSRQLCRWSLCPMERLAVIVGLIKKQQKTLLWTKHHTWDPIVPPPQRQITTTEPIYPNASPSIELTDYSTNAPHTEMFVHDTPAMAHSLFPPAIPTRRPRNESDASLLPPNRTSDDSSAPLIQRPSETYHQGAEPECRRSGEGRVSFEEAWSPASPPDAGPAYDRWRVPDGMLHSRQGYQRANSDPGSPPVEIRNMAQSGLGIHVRNTDSDLERGRS</sequence>
<evidence type="ECO:0000256" key="2">
    <source>
        <dbReference type="SAM" id="Phobius"/>
    </source>
</evidence>
<feature type="compositionally biased region" description="Basic and acidic residues" evidence="1">
    <location>
        <begin position="538"/>
        <end position="552"/>
    </location>
</feature>
<gene>
    <name evidence="3" type="ORF">N0V83_006398</name>
</gene>
<proteinExistence type="predicted"/>
<accession>A0A9W9CL70</accession>
<feature type="transmembrane region" description="Helical" evidence="2">
    <location>
        <begin position="287"/>
        <end position="309"/>
    </location>
</feature>
<keyword evidence="2" id="KW-1133">Transmembrane helix</keyword>
<protein>
    <submittedName>
        <fullName evidence="3">Uncharacterized protein</fullName>
    </submittedName>
</protein>
<organism evidence="3 4">
    <name type="scientific">Neocucurbitaria cava</name>
    <dbReference type="NCBI Taxonomy" id="798079"/>
    <lineage>
        <taxon>Eukaryota</taxon>
        <taxon>Fungi</taxon>
        <taxon>Dikarya</taxon>
        <taxon>Ascomycota</taxon>
        <taxon>Pezizomycotina</taxon>
        <taxon>Dothideomycetes</taxon>
        <taxon>Pleosporomycetidae</taxon>
        <taxon>Pleosporales</taxon>
        <taxon>Pleosporineae</taxon>
        <taxon>Cucurbitariaceae</taxon>
        <taxon>Neocucurbitaria</taxon>
    </lineage>
</organism>
<evidence type="ECO:0000313" key="3">
    <source>
        <dbReference type="EMBL" id="KAJ4368043.1"/>
    </source>
</evidence>
<keyword evidence="4" id="KW-1185">Reference proteome</keyword>
<feature type="compositionally biased region" description="Basic and acidic residues" evidence="1">
    <location>
        <begin position="611"/>
        <end position="622"/>
    </location>
</feature>
<feature type="compositionally biased region" description="Polar residues" evidence="1">
    <location>
        <begin position="582"/>
        <end position="591"/>
    </location>
</feature>
<dbReference type="AlphaFoldDB" id="A0A9W9CL70"/>
<keyword evidence="2" id="KW-0812">Transmembrane</keyword>
<reference evidence="3" key="1">
    <citation type="submission" date="2022-10" db="EMBL/GenBank/DDBJ databases">
        <title>Tapping the CABI collections for fungal endophytes: first genome assemblies for Collariella, Neodidymelliopsis, Ascochyta clinopodiicola, Didymella pomorum, Didymosphaeria variabile, Neocosmospora piperis and Neocucurbitaria cava.</title>
        <authorList>
            <person name="Hill R."/>
        </authorList>
    </citation>
    <scope>NUCLEOTIDE SEQUENCE</scope>
    <source>
        <strain evidence="3">IMI 356814</strain>
    </source>
</reference>
<feature type="transmembrane region" description="Helical" evidence="2">
    <location>
        <begin position="348"/>
        <end position="370"/>
    </location>
</feature>